<feature type="transmembrane region" description="Helical" evidence="1">
    <location>
        <begin position="86"/>
        <end position="112"/>
    </location>
</feature>
<dbReference type="InterPro" id="IPR005562">
    <property type="entry name" value="SpoVA"/>
</dbReference>
<dbReference type="InterPro" id="IPR014204">
    <property type="entry name" value="Spore_V_AE"/>
</dbReference>
<name>A0AA48KZV6_9FIRM</name>
<gene>
    <name evidence="2" type="ORF">RsTaC01_0488</name>
</gene>
<dbReference type="Proteomes" id="UP001335720">
    <property type="component" value="Chromosome"/>
</dbReference>
<reference evidence="2" key="1">
    <citation type="journal article" date="2023" name="ISME J.">
        <title>Emergence of putative energy parasites within Clostridia revealed by genome analysis of a novel endosymbiotic clade.</title>
        <authorList>
            <person name="Takahashi K."/>
            <person name="Kuwahara H."/>
            <person name="Horikawa Y."/>
            <person name="Izawa K."/>
            <person name="Kato D."/>
            <person name="Inagaki T."/>
            <person name="Yuki M."/>
            <person name="Ohkuma M."/>
            <person name="Hongoh Y."/>
        </authorList>
    </citation>
    <scope>NUCLEOTIDE SEQUENCE</scope>
    <source>
        <strain evidence="2">RsTa-C01</strain>
    </source>
</reference>
<dbReference type="NCBIfam" id="TIGR02839">
    <property type="entry name" value="spore_V_AE"/>
    <property type="match status" value="1"/>
</dbReference>
<keyword evidence="1" id="KW-0812">Transmembrane</keyword>
<dbReference type="PANTHER" id="PTHR38450:SF2">
    <property type="entry name" value="STAGE V SPORULATION PROTEIN AEB"/>
    <property type="match status" value="1"/>
</dbReference>
<accession>A0AA48KZV6</accession>
<dbReference type="KEGG" id="ptrh:RsTaC01_0488"/>
<organism evidence="2">
    <name type="scientific">Candidatus Paraimprobicoccus trichonymphae</name>
    <dbReference type="NCBI Taxonomy" id="3033793"/>
    <lineage>
        <taxon>Bacteria</taxon>
        <taxon>Bacillati</taxon>
        <taxon>Bacillota</taxon>
        <taxon>Clostridia</taxon>
        <taxon>Candidatus Paraimprobicoccus</taxon>
    </lineage>
</organism>
<dbReference type="PANTHER" id="PTHR38450">
    <property type="entry name" value="STAGE V SPORULATION PROTEIN AC-RELATED"/>
    <property type="match status" value="1"/>
</dbReference>
<proteinExistence type="predicted"/>
<keyword evidence="1" id="KW-1133">Transmembrane helix</keyword>
<keyword evidence="1" id="KW-0472">Membrane</keyword>
<protein>
    <submittedName>
        <fullName evidence="2">Stage V sporulation protein AE</fullName>
    </submittedName>
</protein>
<sequence length="122" mass="12792">MDFSEYIRAFITGGFLCALAQILIDKTKLTPARILVSFVTLGVILTALGFYESLVKFGGAGATVPLSGFGFLMAKGVHEAIKQQGVLGILTGGFTSVSAGITSAIFFGYVFALLSKSKDKSV</sequence>
<dbReference type="Pfam" id="PF03862">
    <property type="entry name" value="SpoVAC_SpoVAEB"/>
    <property type="match status" value="1"/>
</dbReference>
<feature type="transmembrane region" description="Helical" evidence="1">
    <location>
        <begin position="31"/>
        <end position="51"/>
    </location>
</feature>
<feature type="transmembrane region" description="Helical" evidence="1">
    <location>
        <begin position="57"/>
        <end position="74"/>
    </location>
</feature>
<feature type="transmembrane region" description="Helical" evidence="1">
    <location>
        <begin position="6"/>
        <end position="24"/>
    </location>
</feature>
<evidence type="ECO:0000256" key="1">
    <source>
        <dbReference type="SAM" id="Phobius"/>
    </source>
</evidence>
<evidence type="ECO:0000313" key="2">
    <source>
        <dbReference type="EMBL" id="BED92654.1"/>
    </source>
</evidence>
<dbReference type="EMBL" id="AP027925">
    <property type="protein sequence ID" value="BED92654.1"/>
    <property type="molecule type" value="Genomic_DNA"/>
</dbReference>
<dbReference type="AlphaFoldDB" id="A0AA48KZV6"/>